<proteinExistence type="predicted"/>
<reference evidence="1" key="1">
    <citation type="submission" date="2019-10" db="EMBL/GenBank/DDBJ databases">
        <title>Lactobacillus agilis SY212 Whole Genome Sequencing Project.</title>
        <authorList>
            <person name="Suzuki S."/>
            <person name="Endo A."/>
            <person name="Maeno S."/>
            <person name="Shiwa Y."/>
            <person name="Matsutani M."/>
            <person name="Kajikawa A."/>
        </authorList>
    </citation>
    <scope>NUCLEOTIDE SEQUENCE</scope>
    <source>
        <strain evidence="1">SY212</strain>
    </source>
</reference>
<gene>
    <name evidence="1" type="ORF">SY212_03990</name>
</gene>
<comment type="caution">
    <text evidence="1">The sequence shown here is derived from an EMBL/GenBank/DDBJ whole genome shotgun (WGS) entry which is preliminary data.</text>
</comment>
<accession>A0A6F9XJE5</accession>
<name>A0A6F9XJE5_9LACO</name>
<dbReference type="Proteomes" id="UP000494265">
    <property type="component" value="Unassembled WGS sequence"/>
</dbReference>
<sequence>MENSATFDEVLFNTRRIFKVSDTSEKLFDMIQSIRPRLSMPVDYDEVKSKENEDYFEKLYFTTDFVGLYYIDEESLSFINANPLDILRFPNKLMSIEDIITKSADVTGDLYAKVIIHTEKTQRMTVLKLLEDRLGKLPNRKEIFRDLVVETRKHADVYFADFDSQFTSKLRCENPKAKGETVIYRGENMRSQSYLFTYSWTTSREKAEWFANRFEQGRVLQAKVPNNRIIYTYKDDDEYEVLVHSDDLLEVTTLQ</sequence>
<dbReference type="EMBL" id="BLAM01000054">
    <property type="protein sequence ID" value="GET05369.1"/>
    <property type="molecule type" value="Genomic_DNA"/>
</dbReference>
<protein>
    <submittedName>
        <fullName evidence="1">Uncharacterized protein</fullName>
    </submittedName>
</protein>
<evidence type="ECO:0000313" key="1">
    <source>
        <dbReference type="EMBL" id="GET05369.1"/>
    </source>
</evidence>
<organism evidence="1">
    <name type="scientific">Ligilactobacillus agilis</name>
    <dbReference type="NCBI Taxonomy" id="1601"/>
    <lineage>
        <taxon>Bacteria</taxon>
        <taxon>Bacillati</taxon>
        <taxon>Bacillota</taxon>
        <taxon>Bacilli</taxon>
        <taxon>Lactobacillales</taxon>
        <taxon>Lactobacillaceae</taxon>
        <taxon>Ligilactobacillus</taxon>
    </lineage>
</organism>
<dbReference type="AlphaFoldDB" id="A0A6F9XJE5"/>